<dbReference type="EMBL" id="PICB01003081">
    <property type="protein sequence ID" value="PLP36382.1"/>
    <property type="molecule type" value="Genomic_DNA"/>
</dbReference>
<organism evidence="1 2">
    <name type="scientific">Klebsiella variicola</name>
    <dbReference type="NCBI Taxonomy" id="244366"/>
    <lineage>
        <taxon>Bacteria</taxon>
        <taxon>Pseudomonadati</taxon>
        <taxon>Pseudomonadota</taxon>
        <taxon>Gammaproteobacteria</taxon>
        <taxon>Enterobacterales</taxon>
        <taxon>Enterobacteriaceae</taxon>
        <taxon>Klebsiella/Raoultella group</taxon>
        <taxon>Klebsiella</taxon>
        <taxon>Klebsiella pneumoniae complex</taxon>
    </lineage>
</organism>
<proteinExistence type="predicted"/>
<reference evidence="1 2" key="1">
    <citation type="submission" date="2017-11" db="EMBL/GenBank/DDBJ databases">
        <authorList>
            <person name="Han C.G."/>
        </authorList>
    </citation>
    <scope>NUCLEOTIDE SEQUENCE [LARGE SCALE GENOMIC DNA]</scope>
    <source>
        <strain evidence="1 2">A5</strain>
    </source>
</reference>
<evidence type="ECO:0008006" key="3">
    <source>
        <dbReference type="Google" id="ProtNLM"/>
    </source>
</evidence>
<accession>A0A2N5A3H8</accession>
<dbReference type="AlphaFoldDB" id="A0A2N5A3H8"/>
<feature type="non-terminal residue" evidence="1">
    <location>
        <position position="1"/>
    </location>
</feature>
<gene>
    <name evidence="1" type="ORF">CWM98_36405</name>
</gene>
<dbReference type="Proteomes" id="UP000234473">
    <property type="component" value="Unassembled WGS sequence"/>
</dbReference>
<name>A0A2N5A3H8_KLEVA</name>
<reference evidence="1 2" key="2">
    <citation type="submission" date="2018-01" db="EMBL/GenBank/DDBJ databases">
        <title>Genomic study of Klebsiella pneumoniae.</title>
        <authorList>
            <person name="Yang Y."/>
            <person name="Bicalho R."/>
        </authorList>
    </citation>
    <scope>NUCLEOTIDE SEQUENCE [LARGE SCALE GENOMIC DNA]</scope>
    <source>
        <strain evidence="1 2">A5</strain>
    </source>
</reference>
<evidence type="ECO:0000313" key="1">
    <source>
        <dbReference type="EMBL" id="PLP36382.1"/>
    </source>
</evidence>
<comment type="caution">
    <text evidence="1">The sequence shown here is derived from an EMBL/GenBank/DDBJ whole genome shotgun (WGS) entry which is preliminary data.</text>
</comment>
<evidence type="ECO:0000313" key="2">
    <source>
        <dbReference type="Proteomes" id="UP000234473"/>
    </source>
</evidence>
<protein>
    <recommendedName>
        <fullName evidence="3">Autotransporter outer membrane beta-barrel domain-containing protein</fullName>
    </recommendedName>
</protein>
<sequence length="183" mass="19997">GNLVLRPIVNVMLGTLASDARIGSWAIERKTSADLQFLDGGRFNAWGLGGALMLDYERFSATQDIDAELRYSYMHLQSFGSSAEVVQGEASAENLGLYLRRRAPIADWTLLGNPLRYVLEGAHTEFLGEQRGALGFTGLTSLGVGLELDSSKYPVFITRTRLVARYMFGNNTTGYGVGLAMSF</sequence>